<keyword evidence="3 4" id="KW-0560">Oxidoreductase</keyword>
<gene>
    <name evidence="10" type="ORF">apy_07510</name>
</gene>
<keyword evidence="6" id="KW-0520">NAD</keyword>
<reference evidence="10 11" key="1">
    <citation type="submission" date="2017-02" db="EMBL/GenBank/DDBJ databases">
        <title>isolation and characterization of a novel temperate virus Aeropyrum globular virus 1 infecting hyperthermophilic archaeon Aeropyrum.</title>
        <authorList>
            <person name="Yumiya M."/>
            <person name="Yoshida T."/>
            <person name="Sako Y."/>
        </authorList>
    </citation>
    <scope>NUCLEOTIDE SEQUENCE [LARGE SCALE GENOMIC DNA]</scope>
    <source>
        <strain evidence="10 11">YK1-12-2013</strain>
    </source>
</reference>
<evidence type="ECO:0000256" key="5">
    <source>
        <dbReference type="PIRSR" id="PIRSR000185-1"/>
    </source>
</evidence>
<dbReference type="InterPro" id="IPR033524">
    <property type="entry name" value="Glu/Leu/Phe/Val_DH_AS"/>
</dbReference>
<dbReference type="InterPro" id="IPR036291">
    <property type="entry name" value="NAD(P)-bd_dom_sf"/>
</dbReference>
<feature type="binding site" evidence="6">
    <location>
        <position position="225"/>
    </location>
    <ligand>
        <name>NAD(+)</name>
        <dbReference type="ChEBI" id="CHEBI:57540"/>
    </ligand>
</feature>
<feature type="active site" description="Proton donor" evidence="5">
    <location>
        <position position="110"/>
    </location>
</feature>
<accession>A0A401H988</accession>
<evidence type="ECO:0000313" key="10">
    <source>
        <dbReference type="EMBL" id="GBF09026.1"/>
    </source>
</evidence>
<dbReference type="GO" id="GO:0000166">
    <property type="term" value="F:nucleotide binding"/>
    <property type="evidence" value="ECO:0007669"/>
    <property type="project" value="UniProtKB-KW"/>
</dbReference>
<feature type="binding site" evidence="6">
    <location>
        <position position="353"/>
    </location>
    <ligand>
        <name>substrate</name>
    </ligand>
</feature>
<dbReference type="PIRSF" id="PIRSF000185">
    <property type="entry name" value="Glu_DH"/>
    <property type="match status" value="1"/>
</dbReference>
<evidence type="ECO:0000256" key="3">
    <source>
        <dbReference type="ARBA" id="ARBA00023002"/>
    </source>
</evidence>
<dbReference type="Proteomes" id="UP000291213">
    <property type="component" value="Unassembled WGS sequence"/>
</dbReference>
<dbReference type="Gene3D" id="3.40.50.10860">
    <property type="entry name" value="Leucine Dehydrogenase, chain A, domain 1"/>
    <property type="match status" value="1"/>
</dbReference>
<name>A0A401H988_AERPX</name>
<dbReference type="SUPFAM" id="SSF51735">
    <property type="entry name" value="NAD(P)-binding Rossmann-fold domains"/>
    <property type="match status" value="1"/>
</dbReference>
<evidence type="ECO:0000256" key="4">
    <source>
        <dbReference type="PIRNR" id="PIRNR000185"/>
    </source>
</evidence>
<dbReference type="InterPro" id="IPR006096">
    <property type="entry name" value="Glu/Leu/Phe/Val/Trp_DH_C"/>
</dbReference>
<dbReference type="PROSITE" id="PS00074">
    <property type="entry name" value="GLFV_DEHYDROGENASE"/>
    <property type="match status" value="1"/>
</dbReference>
<feature type="binding site" evidence="6">
    <location>
        <position position="194"/>
    </location>
    <ligand>
        <name>NAD(+)</name>
        <dbReference type="ChEBI" id="CHEBI:57540"/>
    </ligand>
</feature>
<dbReference type="InterPro" id="IPR006097">
    <property type="entry name" value="Glu/Leu/Phe/Val/Trp_DH_dimer"/>
</dbReference>
<feature type="binding site" evidence="6">
    <location>
        <position position="98"/>
    </location>
    <ligand>
        <name>substrate</name>
    </ligand>
</feature>
<dbReference type="GO" id="GO:0004352">
    <property type="term" value="F:glutamate dehydrogenase (NAD+) activity"/>
    <property type="evidence" value="ECO:0007669"/>
    <property type="project" value="TreeGrafter"/>
</dbReference>
<evidence type="ECO:0000313" key="11">
    <source>
        <dbReference type="Proteomes" id="UP000291213"/>
    </source>
</evidence>
<dbReference type="Pfam" id="PF02812">
    <property type="entry name" value="ELFV_dehydrog_N"/>
    <property type="match status" value="1"/>
</dbReference>
<comment type="subunit">
    <text evidence="2">Homohexamer.</text>
</comment>
<comment type="similarity">
    <text evidence="1 4 8">Belongs to the Glu/Leu/Phe/Val dehydrogenases family.</text>
</comment>
<dbReference type="SMART" id="SM00839">
    <property type="entry name" value="ELFV_dehydrog"/>
    <property type="match status" value="1"/>
</dbReference>
<dbReference type="Gene3D" id="3.40.50.720">
    <property type="entry name" value="NAD(P)-binding Rossmann-like Domain"/>
    <property type="match status" value="1"/>
</dbReference>
<proteinExistence type="inferred from homology"/>
<comment type="caution">
    <text evidence="10">The sequence shown here is derived from an EMBL/GenBank/DDBJ whole genome shotgun (WGS) entry which is preliminary data.</text>
</comment>
<dbReference type="GO" id="GO:0006538">
    <property type="term" value="P:L-glutamate catabolic process"/>
    <property type="evidence" value="ECO:0007669"/>
    <property type="project" value="TreeGrafter"/>
</dbReference>
<feature type="domain" description="Glutamate/phenylalanine/leucine/valine/L-tryptophan dehydrogenase C-terminal" evidence="9">
    <location>
        <begin position="187"/>
        <end position="421"/>
    </location>
</feature>
<dbReference type="InterPro" id="IPR006095">
    <property type="entry name" value="Glu/Leu/Phe/Val/Trp_DH"/>
</dbReference>
<dbReference type="InterPro" id="IPR033922">
    <property type="entry name" value="NAD_bind_Glu_DH"/>
</dbReference>
<evidence type="ECO:0000256" key="2">
    <source>
        <dbReference type="ARBA" id="ARBA00011643"/>
    </source>
</evidence>
<evidence type="ECO:0000256" key="8">
    <source>
        <dbReference type="RuleBase" id="RU004417"/>
    </source>
</evidence>
<dbReference type="Pfam" id="PF00208">
    <property type="entry name" value="ELFV_dehydrog"/>
    <property type="match status" value="1"/>
</dbReference>
<feature type="site" description="Important for catalysis" evidence="7">
    <location>
        <position position="150"/>
    </location>
</feature>
<evidence type="ECO:0000256" key="1">
    <source>
        <dbReference type="ARBA" id="ARBA00006382"/>
    </source>
</evidence>
<dbReference type="InterPro" id="IPR046346">
    <property type="entry name" value="Aminoacid_DH-like_N_sf"/>
</dbReference>
<dbReference type="AlphaFoldDB" id="A0A401H988"/>
<dbReference type="InterPro" id="IPR014362">
    <property type="entry name" value="Glu_DH"/>
</dbReference>
<dbReference type="PANTHER" id="PTHR11606">
    <property type="entry name" value="GLUTAMATE DEHYDROGENASE"/>
    <property type="match status" value="1"/>
</dbReference>
<feature type="binding site" evidence="6">
    <location>
        <position position="74"/>
    </location>
    <ligand>
        <name>substrate</name>
    </ligand>
</feature>
<dbReference type="SUPFAM" id="SSF53223">
    <property type="entry name" value="Aminoacid dehydrogenase-like, N-terminal domain"/>
    <property type="match status" value="1"/>
</dbReference>
<evidence type="ECO:0000256" key="7">
    <source>
        <dbReference type="PIRSR" id="PIRSR000185-3"/>
    </source>
</evidence>
<dbReference type="CDD" id="cd01076">
    <property type="entry name" value="NAD_bind_1_Glu_DH"/>
    <property type="match status" value="1"/>
</dbReference>
<dbReference type="PANTHER" id="PTHR11606:SF13">
    <property type="entry name" value="GLUTAMATE DEHYDROGENASE 1, MITOCHONDRIAL"/>
    <property type="match status" value="1"/>
</dbReference>
<keyword evidence="6" id="KW-0547">Nucleotide-binding</keyword>
<dbReference type="PRINTS" id="PR00082">
    <property type="entry name" value="GLFDHDRGNASE"/>
</dbReference>
<protein>
    <recommendedName>
        <fullName evidence="4">Glutamate dehydrogenase</fullName>
    </recommendedName>
</protein>
<organism evidence="10 11">
    <name type="scientific">Aeropyrum pernix</name>
    <dbReference type="NCBI Taxonomy" id="56636"/>
    <lineage>
        <taxon>Archaea</taxon>
        <taxon>Thermoproteota</taxon>
        <taxon>Thermoprotei</taxon>
        <taxon>Desulfurococcales</taxon>
        <taxon>Desulfurococcaceae</taxon>
        <taxon>Aeropyrum</taxon>
    </lineage>
</organism>
<evidence type="ECO:0000256" key="6">
    <source>
        <dbReference type="PIRSR" id="PIRSR000185-2"/>
    </source>
</evidence>
<sequence length="423" mass="46647">MEVLALQPTDPLEEARAQLRRAVDLLGYDDYVYEVLANPDRVLQVRVTIKMDDGTVKTFLGWRSQHNSALGPYKGGVRYHPNVTMNEVIALSMWMTWKNSLAGLPYGGGKGGVRVNPKILSPRELELLSRKYFESISDIVGVDQDIPAPDVYTDPQVMSWFLDEYNRVRRGQFFGVVTGKPVELGGLNARIVSTGYGVAVSTKVAAEKFLGGLEGRTVAVQGYGNVGYYAAKFLAEMGAKIVAVSDSRGGIYDPEGIDPEEALKVKRSTGTVANLQRGKKISTMEILELPVDILVPAAIEEVITDENADRIKAKIISEGANGPTTTAAEKILVKKGVIVLPDILANAGGVIMSHIEWVNNRMGGWITDEEALKKLEQKMVENTKTVITYWEKNLKPEENSLRDAAYMIAVERVFRAMKLRGWI</sequence>
<evidence type="ECO:0000259" key="9">
    <source>
        <dbReference type="SMART" id="SM00839"/>
    </source>
</evidence>
<dbReference type="EMBL" id="BDMD01000039">
    <property type="protein sequence ID" value="GBF09026.1"/>
    <property type="molecule type" value="Genomic_DNA"/>
</dbReference>